<dbReference type="InterPro" id="IPR052727">
    <property type="entry name" value="Rab4/Rab5_effector"/>
</dbReference>
<evidence type="ECO:0008006" key="3">
    <source>
        <dbReference type="Google" id="ProtNLM"/>
    </source>
</evidence>
<dbReference type="EMBL" id="SPLM01000076">
    <property type="protein sequence ID" value="TMW61358.1"/>
    <property type="molecule type" value="Genomic_DNA"/>
</dbReference>
<sequence length="452" mass="49981">MTRTPLSATIPTLKLSPSEQHSVIEEAAAVLEETLQLERNFLADPSALDKRQWKKVRGEGDFRIYQERRRSRIRRHTTTSGQAIDLGGVDWDETSSVDDSIYDGSIYSDSLAGSVASSSVQMRFAGFDMPSLDVADTPKTASMHSLSTSSSTSGGIVASMKDPHVPMILAAGTVDGLLEDVVFGSLAGDETSWRLRSAYMKDTFADARILSTILRPTEADPYRFLGIKWFKHERKGMLLGPIILKRDFLVTEATGLTRDEHGVPHGYYLIHNFRHPDLPELTDRKILRCNISQCYISRQVAPNKVHIFARGFVDPKGELLHSISVALAAEAMMSTVNTAETSYTKKLMWLMAQSQSVNSREQQLQHMEAMTARSCESCNKSARFMSANLAFCQVCGNCICSKCTVSRKLVVDITASGVSERQLPFCLSCVRIAMQLPPHQAAVDTVVRPHAS</sequence>
<dbReference type="AlphaFoldDB" id="A0A8K1CF16"/>
<protein>
    <recommendedName>
        <fullName evidence="3">FYVE-type domain-containing protein</fullName>
    </recommendedName>
</protein>
<dbReference type="OrthoDB" id="65131at2759"/>
<reference evidence="1" key="1">
    <citation type="submission" date="2019-03" db="EMBL/GenBank/DDBJ databases">
        <title>Long read genome sequence of the mycoparasitic Pythium oligandrum ATCC 38472 isolated from sugarbeet rhizosphere.</title>
        <authorList>
            <person name="Gaulin E."/>
        </authorList>
    </citation>
    <scope>NUCLEOTIDE SEQUENCE</scope>
    <source>
        <strain evidence="1">ATCC 38472_TT</strain>
    </source>
</reference>
<dbReference type="InterPro" id="IPR011011">
    <property type="entry name" value="Znf_FYVE_PHD"/>
</dbReference>
<evidence type="ECO:0000313" key="1">
    <source>
        <dbReference type="EMBL" id="TMW61358.1"/>
    </source>
</evidence>
<organism evidence="1 2">
    <name type="scientific">Pythium oligandrum</name>
    <name type="common">Mycoparasitic fungus</name>
    <dbReference type="NCBI Taxonomy" id="41045"/>
    <lineage>
        <taxon>Eukaryota</taxon>
        <taxon>Sar</taxon>
        <taxon>Stramenopiles</taxon>
        <taxon>Oomycota</taxon>
        <taxon>Peronosporomycetes</taxon>
        <taxon>Pythiales</taxon>
        <taxon>Pythiaceae</taxon>
        <taxon>Pythium</taxon>
    </lineage>
</organism>
<dbReference type="Proteomes" id="UP000794436">
    <property type="component" value="Unassembled WGS sequence"/>
</dbReference>
<comment type="caution">
    <text evidence="1">The sequence shown here is derived from an EMBL/GenBank/DDBJ whole genome shotgun (WGS) entry which is preliminary data.</text>
</comment>
<dbReference type="InterPro" id="IPR023393">
    <property type="entry name" value="START-like_dom_sf"/>
</dbReference>
<dbReference type="PANTHER" id="PTHR13510:SF44">
    <property type="entry name" value="RABENOSYN-5"/>
    <property type="match status" value="1"/>
</dbReference>
<evidence type="ECO:0000313" key="2">
    <source>
        <dbReference type="Proteomes" id="UP000794436"/>
    </source>
</evidence>
<gene>
    <name evidence="1" type="ORF">Poli38472_012549</name>
</gene>
<keyword evidence="2" id="KW-1185">Reference proteome</keyword>
<accession>A0A8K1CF16</accession>
<dbReference type="SUPFAM" id="SSF57903">
    <property type="entry name" value="FYVE/PHD zinc finger"/>
    <property type="match status" value="1"/>
</dbReference>
<dbReference type="PANTHER" id="PTHR13510">
    <property type="entry name" value="FYVE-FINGER-CONTAINING RAB5 EFFECTOR PROTEIN RABENOSYN-5-RELATED"/>
    <property type="match status" value="1"/>
</dbReference>
<dbReference type="CDD" id="cd00065">
    <property type="entry name" value="FYVE_like_SF"/>
    <property type="match status" value="1"/>
</dbReference>
<proteinExistence type="predicted"/>
<name>A0A8K1CF16_PYTOL</name>
<dbReference type="Gene3D" id="3.30.530.20">
    <property type="match status" value="1"/>
</dbReference>